<evidence type="ECO:0000256" key="22">
    <source>
        <dbReference type="ARBA" id="ARBA00023316"/>
    </source>
</evidence>
<evidence type="ECO:0000256" key="8">
    <source>
        <dbReference type="ARBA" id="ARBA00022475"/>
    </source>
</evidence>
<dbReference type="STRING" id="1121421.SAMN02745123_03490"/>
<evidence type="ECO:0000256" key="1">
    <source>
        <dbReference type="ARBA" id="ARBA00002624"/>
    </source>
</evidence>
<evidence type="ECO:0000259" key="29">
    <source>
        <dbReference type="Pfam" id="PF00912"/>
    </source>
</evidence>
<keyword evidence="11" id="KW-0328">Glycosyltransferase</keyword>
<keyword evidence="9" id="KW-0121">Carboxypeptidase</keyword>
<dbReference type="InterPro" id="IPR012338">
    <property type="entry name" value="Beta-lactam/transpept-like"/>
</dbReference>
<evidence type="ECO:0000256" key="19">
    <source>
        <dbReference type="ARBA" id="ARBA00023136"/>
    </source>
</evidence>
<dbReference type="Gene3D" id="1.10.3810.10">
    <property type="entry name" value="Biosynthetic peptidoglycan transglycosylase-like"/>
    <property type="match status" value="1"/>
</dbReference>
<evidence type="ECO:0000256" key="14">
    <source>
        <dbReference type="ARBA" id="ARBA00022801"/>
    </source>
</evidence>
<dbReference type="InterPro" id="IPR050396">
    <property type="entry name" value="Glycosyltr_51/Transpeptidase"/>
</dbReference>
<dbReference type="SUPFAM" id="SSF56601">
    <property type="entry name" value="beta-lactamase/transpeptidase-like"/>
    <property type="match status" value="1"/>
</dbReference>
<evidence type="ECO:0000256" key="2">
    <source>
        <dbReference type="ARBA" id="ARBA00004401"/>
    </source>
</evidence>
<evidence type="ECO:0000256" key="9">
    <source>
        <dbReference type="ARBA" id="ARBA00022645"/>
    </source>
</evidence>
<dbReference type="GO" id="GO:0008360">
    <property type="term" value="P:regulation of cell shape"/>
    <property type="evidence" value="ECO:0007669"/>
    <property type="project" value="UniProtKB-KW"/>
</dbReference>
<dbReference type="InterPro" id="IPR001460">
    <property type="entry name" value="PCN-bd_Tpept"/>
</dbReference>
<evidence type="ECO:0000256" key="5">
    <source>
        <dbReference type="ARBA" id="ARBA00007739"/>
    </source>
</evidence>
<evidence type="ECO:0000256" key="13">
    <source>
        <dbReference type="ARBA" id="ARBA00022692"/>
    </source>
</evidence>
<dbReference type="NCBIfam" id="TIGR02074">
    <property type="entry name" value="PBP_1a_fam"/>
    <property type="match status" value="1"/>
</dbReference>
<comment type="pathway">
    <text evidence="3">Cell wall biogenesis; peptidoglycan biosynthesis.</text>
</comment>
<comment type="subcellular location">
    <subcellularLocation>
        <location evidence="2">Cell membrane</location>
        <topology evidence="2">Single-pass type II membrane protein</topology>
    </subcellularLocation>
</comment>
<proteinExistence type="inferred from homology"/>
<comment type="function">
    <text evidence="1">Cell wall formation. Synthesis of cross-linked peptidoglycan from the lipid intermediates. The enzyme has a penicillin-insensitive transglycosylase N-terminal domain (formation of linear glycan strands) and a penicillin-sensitive transpeptidase C-terminal domain (cross-linking of the peptide subunits).</text>
</comment>
<dbReference type="GO" id="GO:0071555">
    <property type="term" value="P:cell wall organization"/>
    <property type="evidence" value="ECO:0007669"/>
    <property type="project" value="UniProtKB-KW"/>
</dbReference>
<keyword evidence="8" id="KW-1003">Cell membrane</keyword>
<protein>
    <recommendedName>
        <fullName evidence="7">Penicillin-binding protein 1A</fullName>
        <ecNumber evidence="24">2.4.99.28</ecNumber>
        <ecNumber evidence="6">3.4.16.4</ecNumber>
    </recommendedName>
</protein>
<evidence type="ECO:0000256" key="24">
    <source>
        <dbReference type="ARBA" id="ARBA00044770"/>
    </source>
</evidence>
<dbReference type="InterPro" id="IPR023346">
    <property type="entry name" value="Lysozyme-like_dom_sf"/>
</dbReference>
<dbReference type="InterPro" id="IPR001264">
    <property type="entry name" value="Glyco_trans_51"/>
</dbReference>
<keyword evidence="21" id="KW-0511">Multifunctional enzyme</keyword>
<evidence type="ECO:0000256" key="17">
    <source>
        <dbReference type="ARBA" id="ARBA00022984"/>
    </source>
</evidence>
<dbReference type="PANTHER" id="PTHR32282">
    <property type="entry name" value="BINDING PROTEIN TRANSPEPTIDASE, PUTATIVE-RELATED"/>
    <property type="match status" value="1"/>
</dbReference>
<evidence type="ECO:0000313" key="30">
    <source>
        <dbReference type="EMBL" id="SHK89033.1"/>
    </source>
</evidence>
<feature type="domain" description="Penicillin-binding protein transpeptidase" evidence="28">
    <location>
        <begin position="322"/>
        <end position="594"/>
    </location>
</feature>
<evidence type="ECO:0000256" key="3">
    <source>
        <dbReference type="ARBA" id="ARBA00004752"/>
    </source>
</evidence>
<evidence type="ECO:0000259" key="28">
    <source>
        <dbReference type="Pfam" id="PF00905"/>
    </source>
</evidence>
<dbReference type="PANTHER" id="PTHR32282:SF33">
    <property type="entry name" value="PEPTIDOGLYCAN GLYCOSYLTRANSFERASE"/>
    <property type="match status" value="1"/>
</dbReference>
<dbReference type="GO" id="GO:0046677">
    <property type="term" value="P:response to antibiotic"/>
    <property type="evidence" value="ECO:0007669"/>
    <property type="project" value="UniProtKB-KW"/>
</dbReference>
<dbReference type="EMBL" id="FRAR01000028">
    <property type="protein sequence ID" value="SHK89033.1"/>
    <property type="molecule type" value="Genomic_DNA"/>
</dbReference>
<dbReference type="SUPFAM" id="SSF53955">
    <property type="entry name" value="Lysozyme-like"/>
    <property type="match status" value="1"/>
</dbReference>
<comment type="pathway">
    <text evidence="26">Glycan biosynthesis.</text>
</comment>
<keyword evidence="31" id="KW-1185">Reference proteome</keyword>
<reference evidence="31" key="1">
    <citation type="submission" date="2016-11" db="EMBL/GenBank/DDBJ databases">
        <authorList>
            <person name="Varghese N."/>
            <person name="Submissions S."/>
        </authorList>
    </citation>
    <scope>NUCLEOTIDE SEQUENCE [LARGE SCALE GENOMIC DNA]</scope>
    <source>
        <strain evidence="31">DSM 10349</strain>
    </source>
</reference>
<sequence>MEKIFIMLLCFVEEKIVTYKRFFLLMNLMLCLGVVFGCGTEGGGPPEVPKPSRIVDANNRLITTISQVNTVPVQLEEIAPTMRQAIVAIEDERFYQHRGIDFKGMARALWQNIRSGSIVQGGSTLTQQLAKNLYLGPEKTIDRKVKEVYYTIQLERTYTKDEILNMYLNHVYFGQGAYGVEAAAQTYFGKAAKDLTLGESAMLAGLPRAPSYYAPTTNLKGALERQRVVLNRMLELGVITPEQAAAARAENIQPLAKTEAFQQAPYYVAEIINYFKNKYPNGMELLYTSGLTIQTSLDLTMQKSAEKAMEQGLANVNPDINGALVAIDPKNGYIKAMVGGRSWQKSQYNRALAKTQPGSAFKPFLYTAAIESGYTAASTIVCEPVTYQQKGSAPYTPADHKVGYHYRPFILKQALAISDNVVTVRLADMLGINALVRYAKAMGIESELRPYLSLALGTSEVTPLEMAAAYGPLANQGIRAKPIYLLKVTDSAGRVLEEQHPQLSKVIDERVAYIVTDMLKAAVSSGGTAAQISWLVKRPVAGKTGTTEDYTNAWFVGYSPDLVASVYVGYDDKSKRVGLTGGDIAAPIWAQFMEEAHGNAAAQDFRVPEGVVQEEVCTMDGLKASPLSSDTMAAYFIEGSEPKVPCFGDFWTQKPQDSGEGPEDLLVNPTVPPSAPDPFRSQEPLVAE</sequence>
<feature type="domain" description="Glycosyl transferase family 51" evidence="29">
    <location>
        <begin position="59"/>
        <end position="233"/>
    </location>
</feature>
<feature type="region of interest" description="Disordered" evidence="27">
    <location>
        <begin position="651"/>
        <end position="688"/>
    </location>
</feature>
<comment type="catalytic activity">
    <reaction evidence="23">
        <text>Preferential cleavage: (Ac)2-L-Lys-D-Ala-|-D-Ala. Also transpeptidation of peptidyl-alanyl moieties that are N-acyl substituents of D-alanine.</text>
        <dbReference type="EC" id="3.4.16.4"/>
    </reaction>
</comment>
<dbReference type="GO" id="GO:0030288">
    <property type="term" value="C:outer membrane-bounded periplasmic space"/>
    <property type="evidence" value="ECO:0007669"/>
    <property type="project" value="TreeGrafter"/>
</dbReference>
<keyword evidence="17" id="KW-0573">Peptidoglycan synthesis</keyword>
<comment type="similarity">
    <text evidence="4">In the C-terminal section; belongs to the transpeptidase family.</text>
</comment>
<organism evidence="30 31">
    <name type="scientific">Desulforamulus aeronauticus DSM 10349</name>
    <dbReference type="NCBI Taxonomy" id="1121421"/>
    <lineage>
        <taxon>Bacteria</taxon>
        <taxon>Bacillati</taxon>
        <taxon>Bacillota</taxon>
        <taxon>Clostridia</taxon>
        <taxon>Eubacteriales</taxon>
        <taxon>Peptococcaceae</taxon>
        <taxon>Desulforamulus</taxon>
    </lineage>
</organism>
<keyword evidence="18" id="KW-1133">Transmembrane helix</keyword>
<keyword evidence="15" id="KW-0133">Cell shape</keyword>
<evidence type="ECO:0000256" key="20">
    <source>
        <dbReference type="ARBA" id="ARBA00023251"/>
    </source>
</evidence>
<evidence type="ECO:0000256" key="16">
    <source>
        <dbReference type="ARBA" id="ARBA00022968"/>
    </source>
</evidence>
<dbReference type="InterPro" id="IPR036950">
    <property type="entry name" value="PBP_transglycosylase"/>
</dbReference>
<evidence type="ECO:0000256" key="26">
    <source>
        <dbReference type="ARBA" id="ARBA00060592"/>
    </source>
</evidence>
<dbReference type="GO" id="GO:0006508">
    <property type="term" value="P:proteolysis"/>
    <property type="evidence" value="ECO:0007669"/>
    <property type="project" value="UniProtKB-KW"/>
</dbReference>
<keyword evidence="20" id="KW-0046">Antibiotic resistance</keyword>
<accession>A0A1M6W5M8</accession>
<dbReference type="Pfam" id="PF00912">
    <property type="entry name" value="Transgly"/>
    <property type="match status" value="1"/>
</dbReference>
<dbReference type="UniPathway" id="UPA00219"/>
<evidence type="ECO:0000256" key="15">
    <source>
        <dbReference type="ARBA" id="ARBA00022960"/>
    </source>
</evidence>
<evidence type="ECO:0000256" key="7">
    <source>
        <dbReference type="ARBA" id="ARBA00018638"/>
    </source>
</evidence>
<keyword evidence="19" id="KW-0472">Membrane</keyword>
<evidence type="ECO:0000256" key="4">
    <source>
        <dbReference type="ARBA" id="ARBA00007090"/>
    </source>
</evidence>
<evidence type="ECO:0000256" key="23">
    <source>
        <dbReference type="ARBA" id="ARBA00034000"/>
    </source>
</evidence>
<keyword evidence="22" id="KW-0961">Cell wall biogenesis/degradation</keyword>
<comment type="catalytic activity">
    <reaction evidence="25">
        <text>[GlcNAc-(1-&gt;4)-Mur2Ac(oyl-L-Ala-gamma-D-Glu-L-Lys-D-Ala-D-Ala)](n)-di-trans,octa-cis-undecaprenyl diphosphate + beta-D-GlcNAc-(1-&gt;4)-Mur2Ac(oyl-L-Ala-gamma-D-Glu-L-Lys-D-Ala-D-Ala)-di-trans,octa-cis-undecaprenyl diphosphate = [GlcNAc-(1-&gt;4)-Mur2Ac(oyl-L-Ala-gamma-D-Glu-L-Lys-D-Ala-D-Ala)](n+1)-di-trans,octa-cis-undecaprenyl diphosphate + di-trans,octa-cis-undecaprenyl diphosphate + H(+)</text>
        <dbReference type="Rhea" id="RHEA:23708"/>
        <dbReference type="Rhea" id="RHEA-COMP:9602"/>
        <dbReference type="Rhea" id="RHEA-COMP:9603"/>
        <dbReference type="ChEBI" id="CHEBI:15378"/>
        <dbReference type="ChEBI" id="CHEBI:58405"/>
        <dbReference type="ChEBI" id="CHEBI:60033"/>
        <dbReference type="ChEBI" id="CHEBI:78435"/>
        <dbReference type="EC" id="2.4.99.28"/>
    </reaction>
</comment>
<dbReference type="Gene3D" id="3.40.710.10">
    <property type="entry name" value="DD-peptidase/beta-lactamase superfamily"/>
    <property type="match status" value="1"/>
</dbReference>
<dbReference type="GO" id="GO:0005886">
    <property type="term" value="C:plasma membrane"/>
    <property type="evidence" value="ECO:0007669"/>
    <property type="project" value="UniProtKB-SubCell"/>
</dbReference>
<keyword evidence="14" id="KW-0378">Hydrolase</keyword>
<evidence type="ECO:0000256" key="18">
    <source>
        <dbReference type="ARBA" id="ARBA00022989"/>
    </source>
</evidence>
<evidence type="ECO:0000256" key="6">
    <source>
        <dbReference type="ARBA" id="ARBA00012448"/>
    </source>
</evidence>
<keyword evidence="12" id="KW-0808">Transferase</keyword>
<dbReference type="EC" id="2.4.99.28" evidence="24"/>
<evidence type="ECO:0000256" key="25">
    <source>
        <dbReference type="ARBA" id="ARBA00049902"/>
    </source>
</evidence>
<evidence type="ECO:0000256" key="10">
    <source>
        <dbReference type="ARBA" id="ARBA00022670"/>
    </source>
</evidence>
<comment type="similarity">
    <text evidence="5">In the N-terminal section; belongs to the glycosyltransferase 51 family.</text>
</comment>
<dbReference type="Proteomes" id="UP000183997">
    <property type="component" value="Unassembled WGS sequence"/>
</dbReference>
<dbReference type="GO" id="GO:0008955">
    <property type="term" value="F:peptidoglycan glycosyltransferase activity"/>
    <property type="evidence" value="ECO:0007669"/>
    <property type="project" value="UniProtKB-EC"/>
</dbReference>
<keyword evidence="13" id="KW-0812">Transmembrane</keyword>
<gene>
    <name evidence="30" type="ORF">SAMN02745123_03490</name>
</gene>
<keyword evidence="10" id="KW-0645">Protease</keyword>
<evidence type="ECO:0000256" key="12">
    <source>
        <dbReference type="ARBA" id="ARBA00022679"/>
    </source>
</evidence>
<dbReference type="GO" id="GO:0009002">
    <property type="term" value="F:serine-type D-Ala-D-Ala carboxypeptidase activity"/>
    <property type="evidence" value="ECO:0007669"/>
    <property type="project" value="UniProtKB-EC"/>
</dbReference>
<keyword evidence="16" id="KW-0735">Signal-anchor</keyword>
<evidence type="ECO:0000313" key="31">
    <source>
        <dbReference type="Proteomes" id="UP000183997"/>
    </source>
</evidence>
<dbReference type="GO" id="GO:0008658">
    <property type="term" value="F:penicillin binding"/>
    <property type="evidence" value="ECO:0007669"/>
    <property type="project" value="InterPro"/>
</dbReference>
<evidence type="ECO:0000256" key="21">
    <source>
        <dbReference type="ARBA" id="ARBA00023268"/>
    </source>
</evidence>
<evidence type="ECO:0000256" key="11">
    <source>
        <dbReference type="ARBA" id="ARBA00022676"/>
    </source>
</evidence>
<dbReference type="GO" id="GO:0009252">
    <property type="term" value="P:peptidoglycan biosynthetic process"/>
    <property type="evidence" value="ECO:0007669"/>
    <property type="project" value="UniProtKB-UniPathway"/>
</dbReference>
<name>A0A1M6W5M8_9FIRM</name>
<dbReference type="FunFam" id="1.10.3810.10:FF:000001">
    <property type="entry name" value="Penicillin-binding protein 1A"/>
    <property type="match status" value="1"/>
</dbReference>
<dbReference type="EC" id="3.4.16.4" evidence="6"/>
<dbReference type="AlphaFoldDB" id="A0A1M6W5M8"/>
<evidence type="ECO:0000256" key="27">
    <source>
        <dbReference type="SAM" id="MobiDB-lite"/>
    </source>
</evidence>
<dbReference type="Pfam" id="PF00905">
    <property type="entry name" value="Transpeptidase"/>
    <property type="match status" value="1"/>
</dbReference>